<keyword evidence="5 11" id="KW-0812">Transmembrane</keyword>
<evidence type="ECO:0000256" key="8">
    <source>
        <dbReference type="ARBA" id="ARBA00023098"/>
    </source>
</evidence>
<evidence type="ECO:0000256" key="1">
    <source>
        <dbReference type="ARBA" id="ARBA00004477"/>
    </source>
</evidence>
<accession>L8HR93</accession>
<evidence type="ECO:0000256" key="6">
    <source>
        <dbReference type="ARBA" id="ARBA00022824"/>
    </source>
</evidence>
<dbReference type="GO" id="GO:0004144">
    <property type="term" value="F:diacylglycerol O-acyltransferase activity"/>
    <property type="evidence" value="ECO:0007669"/>
    <property type="project" value="TreeGrafter"/>
</dbReference>
<organism evidence="12 13">
    <name type="scientific">Bos mutus</name>
    <name type="common">wild yak</name>
    <dbReference type="NCBI Taxonomy" id="72004"/>
    <lineage>
        <taxon>Eukaryota</taxon>
        <taxon>Metazoa</taxon>
        <taxon>Chordata</taxon>
        <taxon>Craniata</taxon>
        <taxon>Vertebrata</taxon>
        <taxon>Euteleostomi</taxon>
        <taxon>Mammalia</taxon>
        <taxon>Eutheria</taxon>
        <taxon>Laurasiatheria</taxon>
        <taxon>Artiodactyla</taxon>
        <taxon>Ruminantia</taxon>
        <taxon>Pecora</taxon>
        <taxon>Bovidae</taxon>
        <taxon>Bovinae</taxon>
        <taxon>Bos</taxon>
    </lineage>
</organism>
<gene>
    <name evidence="12" type="ORF">M91_16294</name>
</gene>
<evidence type="ECO:0000256" key="4">
    <source>
        <dbReference type="ARBA" id="ARBA00022679"/>
    </source>
</evidence>
<sequence>MARTRGACGVVCYVVFIGLQFTRFWIFSILYAIWWGLPYLVGCFGFIHSWVRSLPLHPTVSQSISSAPGLHQGRLVKTADLDPSWNYLAGFDPHGIRVIGAFTNLCTEGTGFSSVFLGIRSHLRMLNLWFWVPVFKGLHHVRLVSADKESAAHILSRKESINLLSILVGGIQEALDARPGAYKLVLWNCKDFIRLDLMHGCGVFQCSFGLMPCHSPITTVVGKPIEVQKTPHPSQEEVDRLHQRYIKELENLFEAHKLKYNVPKDQHLEIC</sequence>
<dbReference type="Pfam" id="PF03982">
    <property type="entry name" value="DAGAT"/>
    <property type="match status" value="1"/>
</dbReference>
<dbReference type="EMBL" id="JH883865">
    <property type="protein sequence ID" value="ELR45824.1"/>
    <property type="molecule type" value="Genomic_DNA"/>
</dbReference>
<feature type="transmembrane region" description="Helical" evidence="11">
    <location>
        <begin position="7"/>
        <end position="26"/>
    </location>
</feature>
<proteinExistence type="inferred from homology"/>
<evidence type="ECO:0000256" key="2">
    <source>
        <dbReference type="ARBA" id="ARBA00005420"/>
    </source>
</evidence>
<evidence type="ECO:0000256" key="7">
    <source>
        <dbReference type="ARBA" id="ARBA00022989"/>
    </source>
</evidence>
<evidence type="ECO:0000256" key="3">
    <source>
        <dbReference type="ARBA" id="ARBA00022516"/>
    </source>
</evidence>
<dbReference type="GO" id="GO:0003846">
    <property type="term" value="F:2-acylglycerol O-acyltransferase activity"/>
    <property type="evidence" value="ECO:0007669"/>
    <property type="project" value="TreeGrafter"/>
</dbReference>
<evidence type="ECO:0008006" key="14">
    <source>
        <dbReference type="Google" id="ProtNLM"/>
    </source>
</evidence>
<dbReference type="PANTHER" id="PTHR12317">
    <property type="entry name" value="DIACYLGLYCEROL O-ACYLTRANSFERASE"/>
    <property type="match status" value="1"/>
</dbReference>
<keyword evidence="10" id="KW-0012">Acyltransferase</keyword>
<comment type="similarity">
    <text evidence="2">Belongs to the diacylglycerol acyltransferase family.</text>
</comment>
<evidence type="ECO:0000313" key="13">
    <source>
        <dbReference type="Proteomes" id="UP000011080"/>
    </source>
</evidence>
<comment type="subcellular location">
    <subcellularLocation>
        <location evidence="1">Endoplasmic reticulum membrane</location>
        <topology evidence="1">Multi-pass membrane protein</topology>
    </subcellularLocation>
</comment>
<keyword evidence="8" id="KW-0443">Lipid metabolism</keyword>
<keyword evidence="4" id="KW-0808">Transferase</keyword>
<evidence type="ECO:0000256" key="10">
    <source>
        <dbReference type="ARBA" id="ARBA00023315"/>
    </source>
</evidence>
<keyword evidence="9 11" id="KW-0472">Membrane</keyword>
<dbReference type="GO" id="GO:0006651">
    <property type="term" value="P:diacylglycerol biosynthetic process"/>
    <property type="evidence" value="ECO:0007669"/>
    <property type="project" value="TreeGrafter"/>
</dbReference>
<evidence type="ECO:0000256" key="9">
    <source>
        <dbReference type="ARBA" id="ARBA00023136"/>
    </source>
</evidence>
<protein>
    <recommendedName>
        <fullName evidence="14">Acyltransferase</fullName>
    </recommendedName>
</protein>
<reference evidence="12 13" key="1">
    <citation type="journal article" date="2012" name="Nat. Genet.">
        <title>The yak genome and adaptation to life at high altitude.</title>
        <authorList>
            <person name="Qiu Q."/>
            <person name="Zhang G."/>
            <person name="Ma T."/>
            <person name="Qian W."/>
            <person name="Wang J."/>
            <person name="Ye Z."/>
            <person name="Cao C."/>
            <person name="Hu Q."/>
            <person name="Kim J."/>
            <person name="Larkin D.M."/>
            <person name="Auvil L."/>
            <person name="Capitanu B."/>
            <person name="Ma J."/>
            <person name="Lewin H.A."/>
            <person name="Qian X."/>
            <person name="Lang Y."/>
            <person name="Zhou R."/>
            <person name="Wang L."/>
            <person name="Wang K."/>
            <person name="Xia J."/>
            <person name="Liao S."/>
            <person name="Pan S."/>
            <person name="Lu X."/>
            <person name="Hou H."/>
            <person name="Wang Y."/>
            <person name="Zang X."/>
            <person name="Yin Y."/>
            <person name="Ma H."/>
            <person name="Zhang J."/>
            <person name="Wang Z."/>
            <person name="Zhang Y."/>
            <person name="Zhang D."/>
            <person name="Yonezawa T."/>
            <person name="Hasegawa M."/>
            <person name="Zhong Y."/>
            <person name="Liu W."/>
            <person name="Zhang Y."/>
            <person name="Huang Z."/>
            <person name="Zhang S."/>
            <person name="Long R."/>
            <person name="Yang H."/>
            <person name="Wang J."/>
            <person name="Lenstra J.A."/>
            <person name="Cooper D.N."/>
            <person name="Wu Y."/>
            <person name="Wang J."/>
            <person name="Shi P."/>
            <person name="Wang J."/>
            <person name="Liu J."/>
        </authorList>
    </citation>
    <scope>NUCLEOTIDE SEQUENCE [LARGE SCALE GENOMIC DNA]</scope>
    <source>
        <strain evidence="13">yakQH1</strain>
    </source>
</reference>
<dbReference type="InterPro" id="IPR007130">
    <property type="entry name" value="DAGAT"/>
</dbReference>
<keyword evidence="6" id="KW-0256">Endoplasmic reticulum</keyword>
<keyword evidence="7 11" id="KW-1133">Transmembrane helix</keyword>
<dbReference type="PANTHER" id="PTHR12317:SF74">
    <property type="entry name" value="2-ACYLGLYCEROL O-ACYLTRANSFERASE 2"/>
    <property type="match status" value="1"/>
</dbReference>
<dbReference type="GO" id="GO:0005789">
    <property type="term" value="C:endoplasmic reticulum membrane"/>
    <property type="evidence" value="ECO:0007669"/>
    <property type="project" value="UniProtKB-SubCell"/>
</dbReference>
<dbReference type="AlphaFoldDB" id="L8HR93"/>
<keyword evidence="3" id="KW-0444">Lipid biosynthesis</keyword>
<evidence type="ECO:0000256" key="5">
    <source>
        <dbReference type="ARBA" id="ARBA00022692"/>
    </source>
</evidence>
<dbReference type="Proteomes" id="UP000011080">
    <property type="component" value="Unassembled WGS sequence"/>
</dbReference>
<evidence type="ECO:0000313" key="12">
    <source>
        <dbReference type="EMBL" id="ELR45824.1"/>
    </source>
</evidence>
<dbReference type="GO" id="GO:0019432">
    <property type="term" value="P:triglyceride biosynthetic process"/>
    <property type="evidence" value="ECO:0007669"/>
    <property type="project" value="TreeGrafter"/>
</dbReference>
<evidence type="ECO:0000256" key="11">
    <source>
        <dbReference type="SAM" id="Phobius"/>
    </source>
</evidence>
<name>L8HR93_9CETA</name>